<dbReference type="SMART" id="SM00267">
    <property type="entry name" value="GGDEF"/>
    <property type="match status" value="1"/>
</dbReference>
<dbReference type="Gene3D" id="3.30.70.270">
    <property type="match status" value="1"/>
</dbReference>
<protein>
    <submittedName>
        <fullName evidence="5">GGDEF domain-containing protein</fullName>
    </submittedName>
</protein>
<dbReference type="CDD" id="cd01949">
    <property type="entry name" value="GGDEF"/>
    <property type="match status" value="1"/>
</dbReference>
<dbReference type="RefSeq" id="WP_084300262.1">
    <property type="nucleotide sequence ID" value="NZ_CP028519.1"/>
</dbReference>
<dbReference type="AlphaFoldDB" id="A0A2S0PFP1"/>
<dbReference type="InterPro" id="IPR000160">
    <property type="entry name" value="GGDEF_dom"/>
</dbReference>
<dbReference type="PANTHER" id="PTHR33121:SF76">
    <property type="entry name" value="SIGNALING PROTEIN"/>
    <property type="match status" value="1"/>
</dbReference>
<evidence type="ECO:0000313" key="6">
    <source>
        <dbReference type="Proteomes" id="UP000244173"/>
    </source>
</evidence>
<dbReference type="OrthoDB" id="9813903at2"/>
<dbReference type="Gene3D" id="3.20.20.450">
    <property type="entry name" value="EAL domain"/>
    <property type="match status" value="1"/>
</dbReference>
<dbReference type="KEGG" id="maer:DAI18_11770"/>
<dbReference type="PANTHER" id="PTHR33121">
    <property type="entry name" value="CYCLIC DI-GMP PHOSPHODIESTERASE PDEF"/>
    <property type="match status" value="1"/>
</dbReference>
<reference evidence="5 6" key="1">
    <citation type="submission" date="2018-04" db="EMBL/GenBank/DDBJ databases">
        <title>Denitrifier Microvirgula.</title>
        <authorList>
            <person name="Anderson E."/>
            <person name="Jang J."/>
            <person name="Ishii S."/>
        </authorList>
    </citation>
    <scope>NUCLEOTIDE SEQUENCE [LARGE SCALE GENOMIC DNA]</scope>
    <source>
        <strain evidence="5 6">BE2.4</strain>
    </source>
</reference>
<feature type="domain" description="CBS" evidence="4">
    <location>
        <begin position="290"/>
        <end position="348"/>
    </location>
</feature>
<dbReference type="PROSITE" id="PS51371">
    <property type="entry name" value="CBS"/>
    <property type="match status" value="1"/>
</dbReference>
<evidence type="ECO:0000313" key="5">
    <source>
        <dbReference type="EMBL" id="AVY96077.1"/>
    </source>
</evidence>
<name>A0A2S0PFP1_9NEIS</name>
<dbReference type="PROSITE" id="PS50883">
    <property type="entry name" value="EAL"/>
    <property type="match status" value="1"/>
</dbReference>
<dbReference type="InterPro" id="IPR046342">
    <property type="entry name" value="CBS_dom_sf"/>
</dbReference>
<dbReference type="Proteomes" id="UP000244173">
    <property type="component" value="Chromosome"/>
</dbReference>
<dbReference type="PROSITE" id="PS50887">
    <property type="entry name" value="GGDEF"/>
    <property type="match status" value="1"/>
</dbReference>
<dbReference type="CDD" id="cd04598">
    <property type="entry name" value="CBS_pair_GGDEF_EAL"/>
    <property type="match status" value="1"/>
</dbReference>
<feature type="domain" description="GGDEF" evidence="3">
    <location>
        <begin position="446"/>
        <end position="598"/>
    </location>
</feature>
<dbReference type="GO" id="GO:0071111">
    <property type="term" value="F:cyclic-guanylate-specific phosphodiesterase activity"/>
    <property type="evidence" value="ECO:0007669"/>
    <property type="project" value="InterPro"/>
</dbReference>
<feature type="domain" description="EAL" evidence="2">
    <location>
        <begin position="20"/>
        <end position="270"/>
    </location>
</feature>
<dbReference type="EMBL" id="CP028519">
    <property type="protein sequence ID" value="AVY96077.1"/>
    <property type="molecule type" value="Genomic_DNA"/>
</dbReference>
<evidence type="ECO:0000259" key="3">
    <source>
        <dbReference type="PROSITE" id="PS50887"/>
    </source>
</evidence>
<dbReference type="SMART" id="SM00052">
    <property type="entry name" value="EAL"/>
    <property type="match status" value="1"/>
</dbReference>
<dbReference type="Pfam" id="PF00571">
    <property type="entry name" value="CBS"/>
    <property type="match status" value="1"/>
</dbReference>
<keyword evidence="6" id="KW-1185">Reference proteome</keyword>
<dbReference type="NCBIfam" id="TIGR00254">
    <property type="entry name" value="GGDEF"/>
    <property type="match status" value="1"/>
</dbReference>
<evidence type="ECO:0000256" key="1">
    <source>
        <dbReference type="PROSITE-ProRule" id="PRU00703"/>
    </source>
</evidence>
<organism evidence="5 6">
    <name type="scientific">Microvirgula aerodenitrificans</name>
    <dbReference type="NCBI Taxonomy" id="57480"/>
    <lineage>
        <taxon>Bacteria</taxon>
        <taxon>Pseudomonadati</taxon>
        <taxon>Pseudomonadota</taxon>
        <taxon>Betaproteobacteria</taxon>
        <taxon>Neisseriales</taxon>
        <taxon>Aquaspirillaceae</taxon>
        <taxon>Microvirgula</taxon>
    </lineage>
</organism>
<dbReference type="InterPro" id="IPR029787">
    <property type="entry name" value="Nucleotide_cyclase"/>
</dbReference>
<dbReference type="InterPro" id="IPR043128">
    <property type="entry name" value="Rev_trsase/Diguanyl_cyclase"/>
</dbReference>
<dbReference type="Gene3D" id="3.10.580.10">
    <property type="entry name" value="CBS-domain"/>
    <property type="match status" value="1"/>
</dbReference>
<accession>A0A2S0PFP1</accession>
<sequence>MSKASLVSSPADRLPDWLAGDALSAELGAILQHRRLTAVYQPIVELADGRIFAHEGLIRGPATSVLAQPTDLFAAAETGGRLLELDRLCLDVMLAGVAACGRTGKWFVNVCPDSILAGRGRPEACLRALAARGMRPEDIVIELTESRPSGHYDHLRSQLRRYRDMGFGLALDDLGEGFSSLRLWAELQPDFVKLDKFFVRGIHQDPVRQRFAAAVADIAAATGARVIAEGIETFDELEPLYRYGIGLGQGYLFGRPEAVPLGAIERETRDRMTTYAPMTASPARATAGELLIEVPTLPPAALNEQAYQLFNADSDCFAIPVVDGGQPVGLLRRHHVLETFARPFSRELYSKKSCMQMMDADPLVVDRRMSLEALSARVVAADRRYLVDGFIITDEGRYLGMGTGFDLMRRMTEMQISAARYANPLTGLPGNVPINETIDQLLADNARFVIAYCDLDHFKPFNDLYGYHKGDELIQLAGSTLVEAADGRCDFVGHIGGDDFIMLMRSVDWQPRLERVLVAFDDGARAFFRPGHREAGGYVLPGRTGDAAFFPLTCMSIGAVKVEPGQYASHHELSAAAADAKHIAKKTPGRSLFVERRVPA</sequence>
<dbReference type="SUPFAM" id="SSF55073">
    <property type="entry name" value="Nucleotide cyclase"/>
    <property type="match status" value="1"/>
</dbReference>
<proteinExistence type="predicted"/>
<gene>
    <name evidence="5" type="ORF">DAI18_11770</name>
</gene>
<dbReference type="InterPro" id="IPR000644">
    <property type="entry name" value="CBS_dom"/>
</dbReference>
<evidence type="ECO:0000259" key="2">
    <source>
        <dbReference type="PROSITE" id="PS50883"/>
    </source>
</evidence>
<dbReference type="InterPro" id="IPR001633">
    <property type="entry name" value="EAL_dom"/>
</dbReference>
<dbReference type="SUPFAM" id="SSF141868">
    <property type="entry name" value="EAL domain-like"/>
    <property type="match status" value="1"/>
</dbReference>
<dbReference type="InterPro" id="IPR035919">
    <property type="entry name" value="EAL_sf"/>
</dbReference>
<keyword evidence="1" id="KW-0129">CBS domain</keyword>
<evidence type="ECO:0000259" key="4">
    <source>
        <dbReference type="PROSITE" id="PS51371"/>
    </source>
</evidence>
<dbReference type="CDD" id="cd01948">
    <property type="entry name" value="EAL"/>
    <property type="match status" value="1"/>
</dbReference>
<dbReference type="InterPro" id="IPR050706">
    <property type="entry name" value="Cyclic-di-GMP_PDE-like"/>
</dbReference>
<dbReference type="SUPFAM" id="SSF54631">
    <property type="entry name" value="CBS-domain pair"/>
    <property type="match status" value="1"/>
</dbReference>
<dbReference type="Pfam" id="PF00990">
    <property type="entry name" value="GGDEF"/>
    <property type="match status" value="1"/>
</dbReference>
<dbReference type="Pfam" id="PF00563">
    <property type="entry name" value="EAL"/>
    <property type="match status" value="1"/>
</dbReference>
<dbReference type="STRING" id="1122240.GCA_000620105_03160"/>